<evidence type="ECO:0000313" key="8">
    <source>
        <dbReference type="EMBL" id="GCL36923.1"/>
    </source>
</evidence>
<reference evidence="9" key="1">
    <citation type="submission" date="2019-02" db="EMBL/GenBank/DDBJ databases">
        <title>Draft genome sequence of Sphaerospermopsis reniformis NIES-1949.</title>
        <authorList>
            <person name="Yamaguchi H."/>
            <person name="Suzuki S."/>
            <person name="Kawachi M."/>
        </authorList>
    </citation>
    <scope>NUCLEOTIDE SEQUENCE [LARGE SCALE GENOMIC DNA]</scope>
    <source>
        <strain evidence="9">NIES-1949</strain>
    </source>
</reference>
<comment type="caution">
    <text evidence="8">The sequence shown here is derived from an EMBL/GenBank/DDBJ whole genome shotgun (WGS) entry which is preliminary data.</text>
</comment>
<dbReference type="AlphaFoldDB" id="A0A479ZZP8"/>
<feature type="transmembrane region" description="Helical" evidence="7">
    <location>
        <begin position="388"/>
        <end position="408"/>
    </location>
</feature>
<feature type="transmembrane region" description="Helical" evidence="7">
    <location>
        <begin position="45"/>
        <end position="63"/>
    </location>
</feature>
<dbReference type="GO" id="GO:0005886">
    <property type="term" value="C:plasma membrane"/>
    <property type="evidence" value="ECO:0007669"/>
    <property type="project" value="UniProtKB-SubCell"/>
</dbReference>
<keyword evidence="9" id="KW-1185">Reference proteome</keyword>
<dbReference type="RefSeq" id="WP_137667298.1">
    <property type="nucleotide sequence ID" value="NZ_BJCE01000055.1"/>
</dbReference>
<keyword evidence="4 7" id="KW-0812">Transmembrane</keyword>
<evidence type="ECO:0000256" key="4">
    <source>
        <dbReference type="ARBA" id="ARBA00022692"/>
    </source>
</evidence>
<protein>
    <submittedName>
        <fullName evidence="8">O-antigen translocase, putative</fullName>
    </submittedName>
</protein>
<feature type="transmembrane region" description="Helical" evidence="7">
    <location>
        <begin position="250"/>
        <end position="275"/>
    </location>
</feature>
<evidence type="ECO:0000256" key="5">
    <source>
        <dbReference type="ARBA" id="ARBA00022989"/>
    </source>
</evidence>
<dbReference type="Pfam" id="PF13440">
    <property type="entry name" value="Polysacc_synt_3"/>
    <property type="match status" value="1"/>
</dbReference>
<name>A0A479ZZP8_9CYAN</name>
<feature type="transmembrane region" description="Helical" evidence="7">
    <location>
        <begin position="151"/>
        <end position="169"/>
    </location>
</feature>
<keyword evidence="6 7" id="KW-0472">Membrane</keyword>
<feature type="transmembrane region" description="Helical" evidence="7">
    <location>
        <begin position="216"/>
        <end position="238"/>
    </location>
</feature>
<comment type="similarity">
    <text evidence="2">Belongs to the polysaccharide synthase family.</text>
</comment>
<evidence type="ECO:0000256" key="7">
    <source>
        <dbReference type="SAM" id="Phobius"/>
    </source>
</evidence>
<feature type="transmembrane region" description="Helical" evidence="7">
    <location>
        <begin position="12"/>
        <end position="33"/>
    </location>
</feature>
<evidence type="ECO:0000256" key="1">
    <source>
        <dbReference type="ARBA" id="ARBA00004651"/>
    </source>
</evidence>
<evidence type="ECO:0000313" key="9">
    <source>
        <dbReference type="Proteomes" id="UP000300142"/>
    </source>
</evidence>
<feature type="transmembrane region" description="Helical" evidence="7">
    <location>
        <begin position="334"/>
        <end position="355"/>
    </location>
</feature>
<dbReference type="PANTHER" id="PTHR30250">
    <property type="entry name" value="PST FAMILY PREDICTED COLANIC ACID TRANSPORTER"/>
    <property type="match status" value="1"/>
</dbReference>
<sequence>MFFKFSPFWHSVYTVVSGTVIAQAIPMIALLALTRIVNTADLGNFFLWFAASSIPMLLASASIDKAIFLADKYDDITNLLKLNFFISSIVALLTFVIISVLKITGDSVVSDVIKDYAASFATYSFIMSLQKNLQSVIIYRSEFKLLNKSKLTLAGSVALGQLVTGLLGLGIKGLIYSTVLLSGLSTLLVMQWLNISFTKLCTSISLPTLKHTLLENYKFIVFSLPAELINLVASQIPIFTISARFGAVHVAMYSLVLRVMAVPIGLLGNSVLTVFKDQAARDFREQGNCKYIYVKTLKYLSILSCLPFLLLYLFGHSAFKLLFGEEFGMAGEYASTLAIVYFFIFISSPLSYVLFFSDQGKLINLFSQITYCLIVMFIFTYADSMDNAIFHYAIFGSVYYLIYLFLSYRTALGFQPKNS</sequence>
<dbReference type="EMBL" id="BJCE01000055">
    <property type="protein sequence ID" value="GCL36923.1"/>
    <property type="molecule type" value="Genomic_DNA"/>
</dbReference>
<proteinExistence type="inferred from homology"/>
<feature type="transmembrane region" description="Helical" evidence="7">
    <location>
        <begin position="296"/>
        <end position="314"/>
    </location>
</feature>
<feature type="transmembrane region" description="Helical" evidence="7">
    <location>
        <begin position="175"/>
        <end position="195"/>
    </location>
</feature>
<evidence type="ECO:0000256" key="2">
    <source>
        <dbReference type="ARBA" id="ARBA00007430"/>
    </source>
</evidence>
<dbReference type="PANTHER" id="PTHR30250:SF10">
    <property type="entry name" value="LIPOPOLYSACCHARIDE BIOSYNTHESIS PROTEIN WZXC"/>
    <property type="match status" value="1"/>
</dbReference>
<dbReference type="InterPro" id="IPR050833">
    <property type="entry name" value="Poly_Biosynth_Transport"/>
</dbReference>
<accession>A0A479ZZP8</accession>
<comment type="subcellular location">
    <subcellularLocation>
        <location evidence="1">Cell membrane</location>
        <topology evidence="1">Multi-pass membrane protein</topology>
    </subcellularLocation>
</comment>
<feature type="transmembrane region" description="Helical" evidence="7">
    <location>
        <begin position="84"/>
        <end position="104"/>
    </location>
</feature>
<dbReference type="Proteomes" id="UP000300142">
    <property type="component" value="Unassembled WGS sequence"/>
</dbReference>
<evidence type="ECO:0000256" key="3">
    <source>
        <dbReference type="ARBA" id="ARBA00022475"/>
    </source>
</evidence>
<keyword evidence="3" id="KW-1003">Cell membrane</keyword>
<organism evidence="8 9">
    <name type="scientific">Sphaerospermopsis reniformis</name>
    <dbReference type="NCBI Taxonomy" id="531300"/>
    <lineage>
        <taxon>Bacteria</taxon>
        <taxon>Bacillati</taxon>
        <taxon>Cyanobacteriota</taxon>
        <taxon>Cyanophyceae</taxon>
        <taxon>Nostocales</taxon>
        <taxon>Aphanizomenonaceae</taxon>
        <taxon>Sphaerospermopsis</taxon>
    </lineage>
</organism>
<evidence type="ECO:0000256" key="6">
    <source>
        <dbReference type="ARBA" id="ARBA00023136"/>
    </source>
</evidence>
<feature type="transmembrane region" description="Helical" evidence="7">
    <location>
        <begin position="362"/>
        <end position="382"/>
    </location>
</feature>
<keyword evidence="5 7" id="KW-1133">Transmembrane helix</keyword>
<gene>
    <name evidence="8" type="ORF">SR1949_20290</name>
</gene>